<dbReference type="RefSeq" id="XP_010925152.1">
    <property type="nucleotide sequence ID" value="XM_010926850.3"/>
</dbReference>
<evidence type="ECO:0000313" key="3">
    <source>
        <dbReference type="RefSeq" id="XP_010925152.1"/>
    </source>
</evidence>
<dbReference type="InParanoid" id="A0A6I9RLX3"/>
<dbReference type="AlphaFoldDB" id="A0A6I9RLX3"/>
<evidence type="ECO:0000313" key="2">
    <source>
        <dbReference type="Proteomes" id="UP000504607"/>
    </source>
</evidence>
<keyword evidence="2" id="KW-1185">Reference proteome</keyword>
<dbReference type="GeneID" id="105047778"/>
<dbReference type="InterPro" id="IPR012866">
    <property type="entry name" value="DUF1644"/>
</dbReference>
<evidence type="ECO:0000256" key="1">
    <source>
        <dbReference type="SAM" id="MobiDB-lite"/>
    </source>
</evidence>
<dbReference type="Pfam" id="PF07800">
    <property type="entry name" value="DUF1644"/>
    <property type="match status" value="1"/>
</dbReference>
<feature type="compositionally biased region" description="Low complexity" evidence="1">
    <location>
        <begin position="33"/>
        <end position="45"/>
    </location>
</feature>
<dbReference type="KEGG" id="egu:105047778"/>
<dbReference type="PANTHER" id="PTHR31197:SF5">
    <property type="entry name" value="OS01G0612600 PROTEIN"/>
    <property type="match status" value="1"/>
</dbReference>
<dbReference type="FunCoup" id="A0A6I9RLX3">
    <property type="interactions" value="3557"/>
</dbReference>
<organism evidence="2 3">
    <name type="scientific">Elaeis guineensis var. tenera</name>
    <name type="common">Oil palm</name>
    <dbReference type="NCBI Taxonomy" id="51953"/>
    <lineage>
        <taxon>Eukaryota</taxon>
        <taxon>Viridiplantae</taxon>
        <taxon>Streptophyta</taxon>
        <taxon>Embryophyta</taxon>
        <taxon>Tracheophyta</taxon>
        <taxon>Spermatophyta</taxon>
        <taxon>Magnoliopsida</taxon>
        <taxon>Liliopsida</taxon>
        <taxon>Arecaceae</taxon>
        <taxon>Arecoideae</taxon>
        <taxon>Cocoseae</taxon>
        <taxon>Elaeidinae</taxon>
        <taxon>Elaeis</taxon>
    </lineage>
</organism>
<dbReference type="Proteomes" id="UP000504607">
    <property type="component" value="Chromosome 6"/>
</dbReference>
<feature type="region of interest" description="Disordered" evidence="1">
    <location>
        <begin position="1"/>
        <end position="46"/>
    </location>
</feature>
<dbReference type="RefSeq" id="XP_073114905.1">
    <property type="nucleotide sequence ID" value="XM_073258804.1"/>
</dbReference>
<proteinExistence type="predicted"/>
<feature type="region of interest" description="Disordered" evidence="1">
    <location>
        <begin position="250"/>
        <end position="341"/>
    </location>
</feature>
<accession>A0A6I9RLX3</accession>
<sequence length="341" mass="38036">MPKERRTRSASFERRSRGSPFPCSSASDHKHSSSSSSVSCRPSESGVPAAKDIKEWEEVRCPVCMEYPHNAVLLLCSSREKGCRPFMCDTSYRHSNCLDQYRKAFSESQPSHQDAVGQQPTKLLCPLCRGLVTGWTVVEPARHYLNAKIRSCSMESCGFSGVYGELRKHARKEHPSVRPSEVDPERQRDWRRLEQQRDLGDLFSMFRSPISGEEDGIGIVGDDEELSSGIIPFPSITVFLIVQVTRAGGMGSSRSSLHSSRSSLRGSSRSRRGRGMILWGETFSEQESSGRPMGNGIDDVDDDGNDSRAEDVSVASGQGQGRRRRHLRMSDDDNEDEDELL</sequence>
<dbReference type="OrthoDB" id="1921166at2759"/>
<protein>
    <submittedName>
        <fullName evidence="3">Uncharacterized protein LOC105047778 isoform X1</fullName>
    </submittedName>
</protein>
<dbReference type="PANTHER" id="PTHR31197">
    <property type="entry name" value="OS01G0612600 PROTEIN"/>
    <property type="match status" value="1"/>
</dbReference>
<feature type="compositionally biased region" description="Low complexity" evidence="1">
    <location>
        <begin position="252"/>
        <end position="267"/>
    </location>
</feature>
<feature type="compositionally biased region" description="Acidic residues" evidence="1">
    <location>
        <begin position="332"/>
        <end position="341"/>
    </location>
</feature>
<name>A0A6I9RLX3_ELAGV</name>
<reference evidence="3" key="1">
    <citation type="submission" date="2025-08" db="UniProtKB">
        <authorList>
            <consortium name="RefSeq"/>
        </authorList>
    </citation>
    <scope>IDENTIFICATION</scope>
</reference>
<gene>
    <name evidence="3" type="primary">LOC105047778</name>
</gene>